<gene>
    <name evidence="2" type="primary">GCM1</name>
</gene>
<dbReference type="Proteomes" id="UP000694863">
    <property type="component" value="Unplaced"/>
</dbReference>
<accession>A0AC55DG15</accession>
<protein>
    <submittedName>
        <fullName evidence="2">Chorion-specific transcription factor GCMa</fullName>
    </submittedName>
</protein>
<evidence type="ECO:0000313" key="2">
    <source>
        <dbReference type="RefSeq" id="XP_045150687.1"/>
    </source>
</evidence>
<name>A0AC55DG15_ECHTE</name>
<dbReference type="RefSeq" id="XP_045150687.1">
    <property type="nucleotide sequence ID" value="XM_045294752.1"/>
</dbReference>
<evidence type="ECO:0000313" key="1">
    <source>
        <dbReference type="Proteomes" id="UP000694863"/>
    </source>
</evidence>
<reference evidence="2" key="1">
    <citation type="submission" date="2025-08" db="UniProtKB">
        <authorList>
            <consortium name="RefSeq"/>
        </authorList>
    </citation>
    <scope>IDENTIFICATION</scope>
</reference>
<sequence>MEPEDVDPEDKEILKWDINDMILPQVVKKTDWFREWPDSSSKHIYSSEDRSAQRHLSSWAMRNTNNHNSRILKKSCLGVVVCSGSCSAQEDRKVYLRPAICDKARRKQQMKSKGEHDHPKPETKVEAEARRVRKKAHRTIPWASWKLKGYSQVKPFPCFLFPFQSLPGEAQNWESLPLTRSFQEGVPWPGPYSGAVISHCAQQRALNGRVSFAKSDGLGLSRSLADPASRLGPSQLYETCAWSNSGLYNGADLLQPSTSGVSSDHDALQAGNKHVVLERNPLTGRCCPNYYPFPPASWPHDFAPSLHSPELCFQWSSQELPAAKLSCHPPWPNPGAGAYEEKVHGDLKSCFPSTPHQEDPFLLTHTPHPHHPGSLPGKNREEDLDRETGRVGLHHGNSDMLPNLCPFRHGNVPSEGKPVQQFLPSFRALSSSLALCWLSIIPVASATTEMQKRALHSH</sequence>
<organism evidence="1 2">
    <name type="scientific">Echinops telfairi</name>
    <name type="common">Lesser hedgehog tenrec</name>
    <dbReference type="NCBI Taxonomy" id="9371"/>
    <lineage>
        <taxon>Eukaryota</taxon>
        <taxon>Metazoa</taxon>
        <taxon>Chordata</taxon>
        <taxon>Craniata</taxon>
        <taxon>Vertebrata</taxon>
        <taxon>Euteleostomi</taxon>
        <taxon>Mammalia</taxon>
        <taxon>Eutheria</taxon>
        <taxon>Afrotheria</taxon>
        <taxon>Tenrecidae</taxon>
        <taxon>Tenrecinae</taxon>
        <taxon>Echinops</taxon>
    </lineage>
</organism>
<keyword evidence="1" id="KW-1185">Reference proteome</keyword>
<proteinExistence type="predicted"/>